<evidence type="ECO:0000313" key="5">
    <source>
        <dbReference type="EMBL" id="ATW34790.1"/>
    </source>
</evidence>
<feature type="region of interest" description="Disordered" evidence="2">
    <location>
        <begin position="104"/>
        <end position="123"/>
    </location>
</feature>
<evidence type="ECO:0000256" key="1">
    <source>
        <dbReference type="SAM" id="Coils"/>
    </source>
</evidence>
<geneLocation type="plasmid" evidence="4">
    <name>pHDA2C.2</name>
</geneLocation>
<dbReference type="Proteomes" id="UP000229055">
    <property type="component" value="Plasmid pHDZA17.1"/>
</dbReference>
<reference evidence="5" key="3">
    <citation type="journal article" date="2018" name="Genome Biol. Evol.">
        <title>Culture-Facilitated Comparative Genomics of the Facultative Symbiont Hamiltonella defensa.</title>
        <authorList>
            <person name="Chevignon G."/>
            <person name="Boyd B.M."/>
            <person name="Brandt J.W."/>
            <person name="Oliver K.M."/>
            <person name="Strand M.R."/>
        </authorList>
    </citation>
    <scope>NUCLEOTIDE SEQUENCE</scope>
    <source>
        <strain evidence="4">A2C</strain>
        <strain evidence="5">ZA17</strain>
    </source>
</reference>
<evidence type="ECO:0000259" key="3">
    <source>
        <dbReference type="Pfam" id="PF22470"/>
    </source>
</evidence>
<dbReference type="AlphaFoldDB" id="A0A2D3TAQ7"/>
<evidence type="ECO:0000256" key="2">
    <source>
        <dbReference type="SAM" id="MobiDB-lite"/>
    </source>
</evidence>
<evidence type="ECO:0000313" key="7">
    <source>
        <dbReference type="Proteomes" id="UP000230008"/>
    </source>
</evidence>
<sequence length="139" mass="16239">MKDNEEFSALTAAERRELIIAELKRKSRIRTLLRGLPLDEVREIIDRMEGVLNELEEEYKKREEAEKEKRDQAKRIMSDMESCGVDINLLNEMFTCKSEPDNAKYSKDGVPWSGQGRRPDAFKGLGPVELERYRIPHKK</sequence>
<name>A0A2D3TAQ7_9ENTR</name>
<dbReference type="GO" id="GO:0003677">
    <property type="term" value="F:DNA binding"/>
    <property type="evidence" value="ECO:0007669"/>
    <property type="project" value="UniProtKB-KW"/>
</dbReference>
<protein>
    <submittedName>
        <fullName evidence="5">DNA-binding protein</fullName>
    </submittedName>
</protein>
<keyword evidence="1" id="KW-0175">Coiled coil</keyword>
<dbReference type="EMBL" id="CP017608">
    <property type="protein sequence ID" value="ATW30867.1"/>
    <property type="molecule type" value="Genomic_DNA"/>
</dbReference>
<geneLocation type="plasmid" evidence="6">
    <name>phdza17.1</name>
</geneLocation>
<evidence type="ECO:0000313" key="6">
    <source>
        <dbReference type="Proteomes" id="UP000229055"/>
    </source>
</evidence>
<accession>A0A2D3TAQ7</accession>
<geneLocation type="plasmid" evidence="7">
    <name>phda2c.2</name>
</geneLocation>
<keyword evidence="5" id="KW-0238">DNA-binding</keyword>
<reference evidence="6 7" key="1">
    <citation type="submission" date="2016-10" db="EMBL/GenBank/DDBJ databases">
        <authorList>
            <person name="Chevignon G."/>
        </authorList>
    </citation>
    <scope>NUCLEOTIDE SEQUENCE [LARGE SCALE GENOMIC DNA]</scope>
    <source>
        <strain evidence="7">A2C</strain>
        <strain evidence="6">ZA17</strain>
        <plasmid evidence="7">phda2c.2</plasmid>
        <plasmid evidence="6">phdza17.1</plasmid>
    </source>
</reference>
<proteinExistence type="predicted"/>
<dbReference type="Pfam" id="PF22470">
    <property type="entry name" value="Histone_HNS_N"/>
    <property type="match status" value="1"/>
</dbReference>
<dbReference type="EMBL" id="CP017614">
    <property type="protein sequence ID" value="ATW34790.1"/>
    <property type="molecule type" value="Genomic_DNA"/>
</dbReference>
<feature type="coiled-coil region" evidence="1">
    <location>
        <begin position="38"/>
        <end position="76"/>
    </location>
</feature>
<dbReference type="Proteomes" id="UP000230008">
    <property type="component" value="Plasmid pHDA2C.2"/>
</dbReference>
<dbReference type="GO" id="GO:0046983">
    <property type="term" value="F:protein dimerization activity"/>
    <property type="evidence" value="ECO:0007669"/>
    <property type="project" value="InterPro"/>
</dbReference>
<dbReference type="InterPro" id="IPR054180">
    <property type="entry name" value="H-NS-like_N"/>
</dbReference>
<evidence type="ECO:0000313" key="4">
    <source>
        <dbReference type="EMBL" id="ATW30867.1"/>
    </source>
</evidence>
<feature type="domain" description="DNA-binding protein H-NS-like N-terminal" evidence="3">
    <location>
        <begin position="19"/>
        <end position="91"/>
    </location>
</feature>
<dbReference type="RefSeq" id="WP_100097196.1">
    <property type="nucleotide sequence ID" value="NZ_CAWNMT010000003.1"/>
</dbReference>
<keyword evidence="5" id="KW-0614">Plasmid</keyword>
<reference evidence="6 7" key="2">
    <citation type="submission" date="2017-11" db="EMBL/GenBank/DDBJ databases">
        <title>PacBio sequencing of new strain of the secondary endosymbiont Candidatus Hamiltonella defensa.</title>
        <authorList>
            <person name="Strand M.R."/>
            <person name="Oliver K."/>
        </authorList>
    </citation>
    <scope>NUCLEOTIDE SEQUENCE [LARGE SCALE GENOMIC DNA]</scope>
    <source>
        <strain evidence="7">A2C</strain>
        <strain evidence="6">ZA17</strain>
        <plasmid evidence="7">phda2c.2</plasmid>
        <plasmid evidence="6">phdza17.1</plasmid>
    </source>
</reference>
<gene>
    <name evidence="4" type="ORF">BJP41_10365</name>
    <name evidence="5" type="ORF">BJP43_10350</name>
</gene>
<geneLocation type="plasmid" evidence="5">
    <name>pHDZA17.1</name>
</geneLocation>
<dbReference type="Gene3D" id="1.10.287.1050">
    <property type="entry name" value="H-NS histone-like proteins"/>
    <property type="match status" value="1"/>
</dbReference>
<organism evidence="5 6">
    <name type="scientific">Candidatus Williamhamiltonella defendens</name>
    <dbReference type="NCBI Taxonomy" id="138072"/>
    <lineage>
        <taxon>Bacteria</taxon>
        <taxon>Pseudomonadati</taxon>
        <taxon>Pseudomonadota</taxon>
        <taxon>Gammaproteobacteria</taxon>
        <taxon>Enterobacterales</taxon>
        <taxon>Enterobacteriaceae</taxon>
        <taxon>aphid secondary symbionts</taxon>
        <taxon>Candidatus Williamhamiltonella</taxon>
    </lineage>
</organism>
<dbReference type="InterPro" id="IPR027454">
    <property type="entry name" value="Histone_HNS_N"/>
</dbReference>